<evidence type="ECO:0000313" key="10">
    <source>
        <dbReference type="Proteomes" id="UP000272729"/>
    </source>
</evidence>
<accession>A0A495X7S0</accession>
<dbReference type="AlphaFoldDB" id="A0A495X7S0"/>
<dbReference type="PANTHER" id="PTHR43126:SF2">
    <property type="entry name" value="D-ALANYL-D-ALANINE DIPEPTIDASE"/>
    <property type="match status" value="1"/>
</dbReference>
<dbReference type="GO" id="GO:0046872">
    <property type="term" value="F:metal ion binding"/>
    <property type="evidence" value="ECO:0007669"/>
    <property type="project" value="UniProtKB-KW"/>
</dbReference>
<keyword evidence="3" id="KW-0479">Metal-binding</keyword>
<keyword evidence="7" id="KW-0482">Metalloprotease</keyword>
<dbReference type="PANTHER" id="PTHR43126">
    <property type="entry name" value="D-ALANYL-D-ALANINE DIPEPTIDASE"/>
    <property type="match status" value="1"/>
</dbReference>
<keyword evidence="4" id="KW-0378">Hydrolase</keyword>
<name>A0A495X7S0_9PSEU</name>
<evidence type="ECO:0000256" key="8">
    <source>
        <dbReference type="ARBA" id="ARBA00023316"/>
    </source>
</evidence>
<proteinExistence type="predicted"/>
<keyword evidence="6" id="KW-0224">Dipeptidase</keyword>
<evidence type="ECO:0000256" key="5">
    <source>
        <dbReference type="ARBA" id="ARBA00022833"/>
    </source>
</evidence>
<dbReference type="InterPro" id="IPR009045">
    <property type="entry name" value="Zn_M74/Hedgehog-like"/>
</dbReference>
<reference evidence="9 10" key="1">
    <citation type="submission" date="2018-10" db="EMBL/GenBank/DDBJ databases">
        <title>Sequencing the genomes of 1000 actinobacteria strains.</title>
        <authorList>
            <person name="Klenk H.-P."/>
        </authorList>
    </citation>
    <scope>NUCLEOTIDE SEQUENCE [LARGE SCALE GENOMIC DNA]</scope>
    <source>
        <strain evidence="9 10">DSM 43911</strain>
    </source>
</reference>
<dbReference type="GO" id="GO:0160237">
    <property type="term" value="F:D-Ala-D-Ala dipeptidase activity"/>
    <property type="evidence" value="ECO:0007669"/>
    <property type="project" value="UniProtKB-EC"/>
</dbReference>
<dbReference type="RefSeq" id="WP_121220772.1">
    <property type="nucleotide sequence ID" value="NZ_JBIUBA010000002.1"/>
</dbReference>
<comment type="caution">
    <text evidence="9">The sequence shown here is derived from an EMBL/GenBank/DDBJ whole genome shotgun (WGS) entry which is preliminary data.</text>
</comment>
<dbReference type="Pfam" id="PF01427">
    <property type="entry name" value="Peptidase_M15"/>
    <property type="match status" value="1"/>
</dbReference>
<dbReference type="Proteomes" id="UP000272729">
    <property type="component" value="Unassembled WGS sequence"/>
</dbReference>
<dbReference type="InterPro" id="IPR000755">
    <property type="entry name" value="A_A_dipeptidase"/>
</dbReference>
<evidence type="ECO:0000256" key="6">
    <source>
        <dbReference type="ARBA" id="ARBA00022997"/>
    </source>
</evidence>
<keyword evidence="2" id="KW-0645">Protease</keyword>
<evidence type="ECO:0000256" key="2">
    <source>
        <dbReference type="ARBA" id="ARBA00022670"/>
    </source>
</evidence>
<dbReference type="Gene3D" id="3.30.1380.10">
    <property type="match status" value="1"/>
</dbReference>
<dbReference type="SUPFAM" id="SSF55166">
    <property type="entry name" value="Hedgehog/DD-peptidase"/>
    <property type="match status" value="1"/>
</dbReference>
<keyword evidence="8" id="KW-0961">Cell wall biogenesis/degradation</keyword>
<dbReference type="EMBL" id="RBXR01000001">
    <property type="protein sequence ID" value="RKT69205.1"/>
    <property type="molecule type" value="Genomic_DNA"/>
</dbReference>
<sequence>MPKILLISDERVAAIPVRDCGELLCDLRDIPALRAAVADVHVRTGVADRLVAAQTLLPRGVRLLVVAGYRSPAEQERLFAEHSVRLTTDHPEWTVDQVRTAASRHIAPPELAPHVAGAAVTLTLCTDDGAELPMGTAVDADLVANARALVTASTIISPEERANRSVLSGAMGAVELVNYPTLWWHWSYGDRYWAHVTGRPSARYGPVPPPGER</sequence>
<evidence type="ECO:0000256" key="4">
    <source>
        <dbReference type="ARBA" id="ARBA00022801"/>
    </source>
</evidence>
<dbReference type="GO" id="GO:0008237">
    <property type="term" value="F:metallopeptidase activity"/>
    <property type="evidence" value="ECO:0007669"/>
    <property type="project" value="UniProtKB-KW"/>
</dbReference>
<organism evidence="9 10">
    <name type="scientific">Saccharothrix variisporea</name>
    <dbReference type="NCBI Taxonomy" id="543527"/>
    <lineage>
        <taxon>Bacteria</taxon>
        <taxon>Bacillati</taxon>
        <taxon>Actinomycetota</taxon>
        <taxon>Actinomycetes</taxon>
        <taxon>Pseudonocardiales</taxon>
        <taxon>Pseudonocardiaceae</taxon>
        <taxon>Saccharothrix</taxon>
    </lineage>
</organism>
<keyword evidence="10" id="KW-1185">Reference proteome</keyword>
<gene>
    <name evidence="9" type="ORF">DFJ66_2401</name>
</gene>
<evidence type="ECO:0000256" key="1">
    <source>
        <dbReference type="ARBA" id="ARBA00001362"/>
    </source>
</evidence>
<evidence type="ECO:0000256" key="3">
    <source>
        <dbReference type="ARBA" id="ARBA00022723"/>
    </source>
</evidence>
<dbReference type="OrthoDB" id="9801430at2"/>
<keyword evidence="5" id="KW-0862">Zinc</keyword>
<dbReference type="GO" id="GO:0071555">
    <property type="term" value="P:cell wall organization"/>
    <property type="evidence" value="ECO:0007669"/>
    <property type="project" value="UniProtKB-KW"/>
</dbReference>
<comment type="catalytic activity">
    <reaction evidence="1">
        <text>D-alanyl-D-alanine + H2O = 2 D-alanine</text>
        <dbReference type="Rhea" id="RHEA:20661"/>
        <dbReference type="ChEBI" id="CHEBI:15377"/>
        <dbReference type="ChEBI" id="CHEBI:57416"/>
        <dbReference type="ChEBI" id="CHEBI:57822"/>
        <dbReference type="EC" id="3.4.13.22"/>
    </reaction>
</comment>
<evidence type="ECO:0000313" key="9">
    <source>
        <dbReference type="EMBL" id="RKT69205.1"/>
    </source>
</evidence>
<evidence type="ECO:0000256" key="7">
    <source>
        <dbReference type="ARBA" id="ARBA00023049"/>
    </source>
</evidence>
<protein>
    <submittedName>
        <fullName evidence="9">D-alanyl-D-alanine dipeptidase</fullName>
    </submittedName>
</protein>
<dbReference type="GO" id="GO:0006508">
    <property type="term" value="P:proteolysis"/>
    <property type="evidence" value="ECO:0007669"/>
    <property type="project" value="UniProtKB-KW"/>
</dbReference>